<dbReference type="InterPro" id="IPR002156">
    <property type="entry name" value="RNaseH_domain"/>
</dbReference>
<name>A0AAW2XMH3_9LAMI</name>
<reference evidence="2" key="2">
    <citation type="journal article" date="2024" name="Plant">
        <title>Genomic evolution and insights into agronomic trait innovations of Sesamum species.</title>
        <authorList>
            <person name="Miao H."/>
            <person name="Wang L."/>
            <person name="Qu L."/>
            <person name="Liu H."/>
            <person name="Sun Y."/>
            <person name="Le M."/>
            <person name="Wang Q."/>
            <person name="Wei S."/>
            <person name="Zheng Y."/>
            <person name="Lin W."/>
            <person name="Duan Y."/>
            <person name="Cao H."/>
            <person name="Xiong S."/>
            <person name="Wang X."/>
            <person name="Wei L."/>
            <person name="Li C."/>
            <person name="Ma Q."/>
            <person name="Ju M."/>
            <person name="Zhao R."/>
            <person name="Li G."/>
            <person name="Mu C."/>
            <person name="Tian Q."/>
            <person name="Mei H."/>
            <person name="Zhang T."/>
            <person name="Gao T."/>
            <person name="Zhang H."/>
        </authorList>
    </citation>
    <scope>NUCLEOTIDE SEQUENCE</scope>
    <source>
        <strain evidence="2">KEN1</strain>
    </source>
</reference>
<dbReference type="PROSITE" id="PS50879">
    <property type="entry name" value="RNASE_H_1"/>
    <property type="match status" value="1"/>
</dbReference>
<protein>
    <recommendedName>
        <fullName evidence="1">RNase H type-1 domain-containing protein</fullName>
    </recommendedName>
</protein>
<comment type="caution">
    <text evidence="2">The sequence shown here is derived from an EMBL/GenBank/DDBJ whole genome shotgun (WGS) entry which is preliminary data.</text>
</comment>
<dbReference type="Gene3D" id="3.30.420.10">
    <property type="entry name" value="Ribonuclease H-like superfamily/Ribonuclease H"/>
    <property type="match status" value="1"/>
</dbReference>
<accession>A0AAW2XMH3</accession>
<organism evidence="2">
    <name type="scientific">Sesamum latifolium</name>
    <dbReference type="NCBI Taxonomy" id="2727402"/>
    <lineage>
        <taxon>Eukaryota</taxon>
        <taxon>Viridiplantae</taxon>
        <taxon>Streptophyta</taxon>
        <taxon>Embryophyta</taxon>
        <taxon>Tracheophyta</taxon>
        <taxon>Spermatophyta</taxon>
        <taxon>Magnoliopsida</taxon>
        <taxon>eudicotyledons</taxon>
        <taxon>Gunneridae</taxon>
        <taxon>Pentapetalae</taxon>
        <taxon>asterids</taxon>
        <taxon>lamiids</taxon>
        <taxon>Lamiales</taxon>
        <taxon>Pedaliaceae</taxon>
        <taxon>Sesamum</taxon>
    </lineage>
</organism>
<dbReference type="PANTHER" id="PTHR48475">
    <property type="entry name" value="RIBONUCLEASE H"/>
    <property type="match status" value="1"/>
</dbReference>
<dbReference type="PANTHER" id="PTHR48475:SF2">
    <property type="entry name" value="RIBONUCLEASE H"/>
    <property type="match status" value="1"/>
</dbReference>
<feature type="domain" description="RNase H type-1" evidence="1">
    <location>
        <begin position="1"/>
        <end position="116"/>
    </location>
</feature>
<dbReference type="InterPro" id="IPR036397">
    <property type="entry name" value="RNaseH_sf"/>
</dbReference>
<dbReference type="GO" id="GO:0004523">
    <property type="term" value="F:RNA-DNA hybrid ribonuclease activity"/>
    <property type="evidence" value="ECO:0007669"/>
    <property type="project" value="InterPro"/>
</dbReference>
<dbReference type="CDD" id="cd09279">
    <property type="entry name" value="RNase_HI_like"/>
    <property type="match status" value="1"/>
</dbReference>
<evidence type="ECO:0000259" key="1">
    <source>
        <dbReference type="PROSITE" id="PS50879"/>
    </source>
</evidence>
<evidence type="ECO:0000313" key="2">
    <source>
        <dbReference type="EMBL" id="KAL0454778.1"/>
    </source>
</evidence>
<reference evidence="2" key="1">
    <citation type="submission" date="2020-06" db="EMBL/GenBank/DDBJ databases">
        <authorList>
            <person name="Li T."/>
            <person name="Hu X."/>
            <person name="Zhang T."/>
            <person name="Song X."/>
            <person name="Zhang H."/>
            <person name="Dai N."/>
            <person name="Sheng W."/>
            <person name="Hou X."/>
            <person name="Wei L."/>
        </authorList>
    </citation>
    <scope>NUCLEOTIDE SEQUENCE</scope>
    <source>
        <strain evidence="2">KEN1</strain>
        <tissue evidence="2">Leaf</tissue>
    </source>
</reference>
<dbReference type="InterPro" id="IPR012337">
    <property type="entry name" value="RNaseH-like_sf"/>
</dbReference>
<gene>
    <name evidence="2" type="ORF">Slati_0817000</name>
</gene>
<dbReference type="SUPFAM" id="SSF53098">
    <property type="entry name" value="Ribonuclease H-like"/>
    <property type="match status" value="1"/>
</dbReference>
<sequence length="116" mass="13094">MFVDGSSTSTRSGVGIVVKSLKADNMEYAISLGFLASNNRAEYEAILLSSKLIHIAGARRVHAFSDSQLVVTQAEGEYEARQEKMTKYLAKLREEMKRFEEFKLKQIPREENSMAD</sequence>
<dbReference type="Pfam" id="PF13456">
    <property type="entry name" value="RVT_3"/>
    <property type="match status" value="1"/>
</dbReference>
<dbReference type="EMBL" id="JACGWN010000003">
    <property type="protein sequence ID" value="KAL0454778.1"/>
    <property type="molecule type" value="Genomic_DNA"/>
</dbReference>
<dbReference type="GO" id="GO:0003676">
    <property type="term" value="F:nucleic acid binding"/>
    <property type="evidence" value="ECO:0007669"/>
    <property type="project" value="InterPro"/>
</dbReference>
<dbReference type="AlphaFoldDB" id="A0AAW2XMH3"/>
<proteinExistence type="predicted"/>